<dbReference type="Proteomes" id="UP000479710">
    <property type="component" value="Unassembled WGS sequence"/>
</dbReference>
<feature type="compositionally biased region" description="Low complexity" evidence="1">
    <location>
        <begin position="28"/>
        <end position="46"/>
    </location>
</feature>
<sequence length="143" mass="15784">MACGSNFVIEYHTVERDTDHIDASTHGSTPEAPTSATPATSPRGSTTWRLVPLPPGHCPIGLKWVFKVKKNGAGKVIRHKARLVVKGYIQQPCVDFDEVFAPVARIESVRLLLALAAQEGWRVHHMDVKSAFLNGELLEEVYI</sequence>
<evidence type="ECO:0000313" key="4">
    <source>
        <dbReference type="Proteomes" id="UP000479710"/>
    </source>
</evidence>
<evidence type="ECO:0000313" key="3">
    <source>
        <dbReference type="EMBL" id="KAF0889046.1"/>
    </source>
</evidence>
<organism evidence="3 4">
    <name type="scientific">Oryza meyeriana var. granulata</name>
    <dbReference type="NCBI Taxonomy" id="110450"/>
    <lineage>
        <taxon>Eukaryota</taxon>
        <taxon>Viridiplantae</taxon>
        <taxon>Streptophyta</taxon>
        <taxon>Embryophyta</taxon>
        <taxon>Tracheophyta</taxon>
        <taxon>Spermatophyta</taxon>
        <taxon>Magnoliopsida</taxon>
        <taxon>Liliopsida</taxon>
        <taxon>Poales</taxon>
        <taxon>Poaceae</taxon>
        <taxon>BOP clade</taxon>
        <taxon>Oryzoideae</taxon>
        <taxon>Oryzeae</taxon>
        <taxon>Oryzinae</taxon>
        <taxon>Oryza</taxon>
        <taxon>Oryza meyeriana</taxon>
    </lineage>
</organism>
<evidence type="ECO:0000259" key="2">
    <source>
        <dbReference type="Pfam" id="PF07727"/>
    </source>
</evidence>
<dbReference type="EMBL" id="SPHZ02000012">
    <property type="protein sequence ID" value="KAF0889046.1"/>
    <property type="molecule type" value="Genomic_DNA"/>
</dbReference>
<evidence type="ECO:0000256" key="1">
    <source>
        <dbReference type="SAM" id="MobiDB-lite"/>
    </source>
</evidence>
<reference evidence="3 4" key="1">
    <citation type="submission" date="2019-11" db="EMBL/GenBank/DDBJ databases">
        <title>Whole genome sequence of Oryza granulata.</title>
        <authorList>
            <person name="Li W."/>
        </authorList>
    </citation>
    <scope>NUCLEOTIDE SEQUENCE [LARGE SCALE GENOMIC DNA]</scope>
    <source>
        <strain evidence="4">cv. Menghai</strain>
        <tissue evidence="3">Leaf</tissue>
    </source>
</reference>
<feature type="region of interest" description="Disordered" evidence="1">
    <location>
        <begin position="19"/>
        <end position="46"/>
    </location>
</feature>
<dbReference type="AlphaFoldDB" id="A0A6G1BMC8"/>
<dbReference type="Pfam" id="PF07727">
    <property type="entry name" value="RVT_2"/>
    <property type="match status" value="1"/>
</dbReference>
<protein>
    <recommendedName>
        <fullName evidence="2">Reverse transcriptase Ty1/copia-type domain-containing protein</fullName>
    </recommendedName>
</protein>
<comment type="caution">
    <text evidence="3">The sequence shown here is derived from an EMBL/GenBank/DDBJ whole genome shotgun (WGS) entry which is preliminary data.</text>
</comment>
<keyword evidence="4" id="KW-1185">Reference proteome</keyword>
<gene>
    <name evidence="3" type="ORF">E2562_021102</name>
</gene>
<name>A0A6G1BMC8_9ORYZ</name>
<proteinExistence type="predicted"/>
<dbReference type="OrthoDB" id="681097at2759"/>
<dbReference type="InterPro" id="IPR013103">
    <property type="entry name" value="RVT_2"/>
</dbReference>
<feature type="domain" description="Reverse transcriptase Ty1/copia-type" evidence="2">
    <location>
        <begin position="46"/>
        <end position="143"/>
    </location>
</feature>
<accession>A0A6G1BMC8</accession>